<evidence type="ECO:0000259" key="3">
    <source>
        <dbReference type="Pfam" id="PF00061"/>
    </source>
</evidence>
<dbReference type="GO" id="GO:0000302">
    <property type="term" value="P:response to reactive oxygen species"/>
    <property type="evidence" value="ECO:0007669"/>
    <property type="project" value="TreeGrafter"/>
</dbReference>
<sequence>MFNARISVFGILMLLFGSSTKGLQVFRGGCPLNMTAVGEFYMNYYVGKWYTYSMYPSLHKKMNKCRSIKIDKLPNGKYHETMTELHSLKETLIVKKVDIDSVDSKAGKFTLKTSSPAFVGGLDIYVLVTDYDKFAIQFLCINSNDVINFQYAAILTRQRSPSQTVVFEIQQIAQRLGIQIDKLKVVPQNGCPPDA</sequence>
<dbReference type="SMR" id="A0A0Q9W987"/>
<dbReference type="Gene3D" id="2.40.128.20">
    <property type="match status" value="1"/>
</dbReference>
<evidence type="ECO:0000313" key="4">
    <source>
        <dbReference type="EMBL" id="KRF81325.1"/>
    </source>
</evidence>
<keyword evidence="5" id="KW-1185">Reference proteome</keyword>
<keyword evidence="2" id="KW-0732">Signal</keyword>
<feature type="domain" description="Lipocalin/cytosolic fatty-acid binding" evidence="3">
    <location>
        <begin position="46"/>
        <end position="188"/>
    </location>
</feature>
<dbReference type="GO" id="GO:0006629">
    <property type="term" value="P:lipid metabolic process"/>
    <property type="evidence" value="ECO:0007669"/>
    <property type="project" value="TreeGrafter"/>
</dbReference>
<dbReference type="InterPro" id="IPR022271">
    <property type="entry name" value="Lipocalin_ApoD"/>
</dbReference>
<comment type="similarity">
    <text evidence="1 2">Belongs to the calycin superfamily. Lipocalin family.</text>
</comment>
<dbReference type="InterPro" id="IPR000566">
    <property type="entry name" value="Lipocln_cytosolic_FA-bd_dom"/>
</dbReference>
<dbReference type="Proteomes" id="UP000008792">
    <property type="component" value="Unassembled WGS sequence"/>
</dbReference>
<name>A0A0Q9W987_DROVI</name>
<dbReference type="AlphaFoldDB" id="A0A0Q9W987"/>
<accession>A0A0Q9W987</accession>
<organism evidence="4 5">
    <name type="scientific">Drosophila virilis</name>
    <name type="common">Fruit fly</name>
    <dbReference type="NCBI Taxonomy" id="7244"/>
    <lineage>
        <taxon>Eukaryota</taxon>
        <taxon>Metazoa</taxon>
        <taxon>Ecdysozoa</taxon>
        <taxon>Arthropoda</taxon>
        <taxon>Hexapoda</taxon>
        <taxon>Insecta</taxon>
        <taxon>Pterygota</taxon>
        <taxon>Neoptera</taxon>
        <taxon>Endopterygota</taxon>
        <taxon>Diptera</taxon>
        <taxon>Brachycera</taxon>
        <taxon>Muscomorpha</taxon>
        <taxon>Ephydroidea</taxon>
        <taxon>Drosophilidae</taxon>
        <taxon>Drosophila</taxon>
    </lineage>
</organism>
<dbReference type="Pfam" id="PF00061">
    <property type="entry name" value="Lipocalin"/>
    <property type="match status" value="1"/>
</dbReference>
<reference evidence="4 5" key="1">
    <citation type="journal article" date="2007" name="Nature">
        <title>Evolution of genes and genomes on the Drosophila phylogeny.</title>
        <authorList>
            <consortium name="Drosophila 12 Genomes Consortium"/>
            <person name="Clark A.G."/>
            <person name="Eisen M.B."/>
            <person name="Smith D.R."/>
            <person name="Bergman C.M."/>
            <person name="Oliver B."/>
            <person name="Markow T.A."/>
            <person name="Kaufman T.C."/>
            <person name="Kellis M."/>
            <person name="Gelbart W."/>
            <person name="Iyer V.N."/>
            <person name="Pollard D.A."/>
            <person name="Sackton T.B."/>
            <person name="Larracuente A.M."/>
            <person name="Singh N.D."/>
            <person name="Abad J.P."/>
            <person name="Abt D.N."/>
            <person name="Adryan B."/>
            <person name="Aguade M."/>
            <person name="Akashi H."/>
            <person name="Anderson W.W."/>
            <person name="Aquadro C.F."/>
            <person name="Ardell D.H."/>
            <person name="Arguello R."/>
            <person name="Artieri C.G."/>
            <person name="Barbash D.A."/>
            <person name="Barker D."/>
            <person name="Barsanti P."/>
            <person name="Batterham P."/>
            <person name="Batzoglou S."/>
            <person name="Begun D."/>
            <person name="Bhutkar A."/>
            <person name="Blanco E."/>
            <person name="Bosak S.A."/>
            <person name="Bradley R.K."/>
            <person name="Brand A.D."/>
            <person name="Brent M.R."/>
            <person name="Brooks A.N."/>
            <person name="Brown R.H."/>
            <person name="Butlin R.K."/>
            <person name="Caggese C."/>
            <person name="Calvi B.R."/>
            <person name="Bernardo de Carvalho A."/>
            <person name="Caspi A."/>
            <person name="Castrezana S."/>
            <person name="Celniker S.E."/>
            <person name="Chang J.L."/>
            <person name="Chapple C."/>
            <person name="Chatterji S."/>
            <person name="Chinwalla A."/>
            <person name="Civetta A."/>
            <person name="Clifton S.W."/>
            <person name="Comeron J.M."/>
            <person name="Costello J.C."/>
            <person name="Coyne J.A."/>
            <person name="Daub J."/>
            <person name="David R.G."/>
            <person name="Delcher A.L."/>
            <person name="Delehaunty K."/>
            <person name="Do C.B."/>
            <person name="Ebling H."/>
            <person name="Edwards K."/>
            <person name="Eickbush T."/>
            <person name="Evans J.D."/>
            <person name="Filipski A."/>
            <person name="Findeiss S."/>
            <person name="Freyhult E."/>
            <person name="Fulton L."/>
            <person name="Fulton R."/>
            <person name="Garcia A.C."/>
            <person name="Gardiner A."/>
            <person name="Garfield D.A."/>
            <person name="Garvin B.E."/>
            <person name="Gibson G."/>
            <person name="Gilbert D."/>
            <person name="Gnerre S."/>
            <person name="Godfrey J."/>
            <person name="Good R."/>
            <person name="Gotea V."/>
            <person name="Gravely B."/>
            <person name="Greenberg A.J."/>
            <person name="Griffiths-Jones S."/>
            <person name="Gross S."/>
            <person name="Guigo R."/>
            <person name="Gustafson E.A."/>
            <person name="Haerty W."/>
            <person name="Hahn M.W."/>
            <person name="Halligan D.L."/>
            <person name="Halpern A.L."/>
            <person name="Halter G.M."/>
            <person name="Han M.V."/>
            <person name="Heger A."/>
            <person name="Hillier L."/>
            <person name="Hinrichs A.S."/>
            <person name="Holmes I."/>
            <person name="Hoskins R.A."/>
            <person name="Hubisz M.J."/>
            <person name="Hultmark D."/>
            <person name="Huntley M.A."/>
            <person name="Jaffe D.B."/>
            <person name="Jagadeeshan S."/>
            <person name="Jeck W.R."/>
            <person name="Johnson J."/>
            <person name="Jones C.D."/>
            <person name="Jordan W.C."/>
            <person name="Karpen G.H."/>
            <person name="Kataoka E."/>
            <person name="Keightley P.D."/>
            <person name="Kheradpour P."/>
            <person name="Kirkness E.F."/>
            <person name="Koerich L.B."/>
            <person name="Kristiansen K."/>
            <person name="Kudrna D."/>
            <person name="Kulathinal R.J."/>
            <person name="Kumar S."/>
            <person name="Kwok R."/>
            <person name="Lander E."/>
            <person name="Langley C.H."/>
            <person name="Lapoint R."/>
            <person name="Lazzaro B.P."/>
            <person name="Lee S.J."/>
            <person name="Levesque L."/>
            <person name="Li R."/>
            <person name="Lin C.F."/>
            <person name="Lin M.F."/>
            <person name="Lindblad-Toh K."/>
            <person name="Llopart A."/>
            <person name="Long M."/>
            <person name="Low L."/>
            <person name="Lozovsky E."/>
            <person name="Lu J."/>
            <person name="Luo M."/>
            <person name="Machado C.A."/>
            <person name="Makalowski W."/>
            <person name="Marzo M."/>
            <person name="Matsuda M."/>
            <person name="Matzkin L."/>
            <person name="McAllister B."/>
            <person name="McBride C.S."/>
            <person name="McKernan B."/>
            <person name="McKernan K."/>
            <person name="Mendez-Lago M."/>
            <person name="Minx P."/>
            <person name="Mollenhauer M.U."/>
            <person name="Montooth K."/>
            <person name="Mount S.M."/>
            <person name="Mu X."/>
            <person name="Myers E."/>
            <person name="Negre B."/>
            <person name="Newfeld S."/>
            <person name="Nielsen R."/>
            <person name="Noor M.A."/>
            <person name="O'Grady P."/>
            <person name="Pachter L."/>
            <person name="Papaceit M."/>
            <person name="Parisi M.J."/>
            <person name="Parisi M."/>
            <person name="Parts L."/>
            <person name="Pedersen J.S."/>
            <person name="Pesole G."/>
            <person name="Phillippy A.M."/>
            <person name="Ponting C.P."/>
            <person name="Pop M."/>
            <person name="Porcelli D."/>
            <person name="Powell J.R."/>
            <person name="Prohaska S."/>
            <person name="Pruitt K."/>
            <person name="Puig M."/>
            <person name="Quesneville H."/>
            <person name="Ram K.R."/>
            <person name="Rand D."/>
            <person name="Rasmussen M.D."/>
            <person name="Reed L.K."/>
            <person name="Reenan R."/>
            <person name="Reily A."/>
            <person name="Remington K.A."/>
            <person name="Rieger T.T."/>
            <person name="Ritchie M.G."/>
            <person name="Robin C."/>
            <person name="Rogers Y.H."/>
            <person name="Rohde C."/>
            <person name="Rozas J."/>
            <person name="Rubenfield M.J."/>
            <person name="Ruiz A."/>
            <person name="Russo S."/>
            <person name="Salzberg S.L."/>
            <person name="Sanchez-Gracia A."/>
            <person name="Saranga D.J."/>
            <person name="Sato H."/>
            <person name="Schaeffer S.W."/>
            <person name="Schatz M.C."/>
            <person name="Schlenke T."/>
            <person name="Schwartz R."/>
            <person name="Segarra C."/>
            <person name="Singh R.S."/>
            <person name="Sirot L."/>
            <person name="Sirota M."/>
            <person name="Sisneros N.B."/>
            <person name="Smith C.D."/>
            <person name="Smith T.F."/>
            <person name="Spieth J."/>
            <person name="Stage D.E."/>
            <person name="Stark A."/>
            <person name="Stephan W."/>
            <person name="Strausberg R.L."/>
            <person name="Strempel S."/>
            <person name="Sturgill D."/>
            <person name="Sutton G."/>
            <person name="Sutton G.G."/>
            <person name="Tao W."/>
            <person name="Teichmann S."/>
            <person name="Tobari Y.N."/>
            <person name="Tomimura Y."/>
            <person name="Tsolas J.M."/>
            <person name="Valente V.L."/>
            <person name="Venter E."/>
            <person name="Venter J.C."/>
            <person name="Vicario S."/>
            <person name="Vieira F.G."/>
            <person name="Vilella A.J."/>
            <person name="Villasante A."/>
            <person name="Walenz B."/>
            <person name="Wang J."/>
            <person name="Wasserman M."/>
            <person name="Watts T."/>
            <person name="Wilson D."/>
            <person name="Wilson R.K."/>
            <person name="Wing R.A."/>
            <person name="Wolfner M.F."/>
            <person name="Wong A."/>
            <person name="Wong G.K."/>
            <person name="Wu C.I."/>
            <person name="Wu G."/>
            <person name="Yamamoto D."/>
            <person name="Yang H.P."/>
            <person name="Yang S.P."/>
            <person name="Yorke J.A."/>
            <person name="Yoshida K."/>
            <person name="Zdobnov E."/>
            <person name="Zhang P."/>
            <person name="Zhang Y."/>
            <person name="Zimin A.V."/>
            <person name="Baldwin J."/>
            <person name="Abdouelleil A."/>
            <person name="Abdulkadir J."/>
            <person name="Abebe A."/>
            <person name="Abera B."/>
            <person name="Abreu J."/>
            <person name="Acer S.C."/>
            <person name="Aftuck L."/>
            <person name="Alexander A."/>
            <person name="An P."/>
            <person name="Anderson E."/>
            <person name="Anderson S."/>
            <person name="Arachi H."/>
            <person name="Azer M."/>
            <person name="Bachantsang P."/>
            <person name="Barry A."/>
            <person name="Bayul T."/>
            <person name="Berlin A."/>
            <person name="Bessette D."/>
            <person name="Bloom T."/>
            <person name="Blye J."/>
            <person name="Boguslavskiy L."/>
            <person name="Bonnet C."/>
            <person name="Boukhgalter B."/>
            <person name="Bourzgui I."/>
            <person name="Brown A."/>
            <person name="Cahill P."/>
            <person name="Channer S."/>
            <person name="Cheshatsang Y."/>
            <person name="Chuda L."/>
            <person name="Citroen M."/>
            <person name="Collymore A."/>
            <person name="Cooke P."/>
            <person name="Costello M."/>
            <person name="D'Aco K."/>
            <person name="Daza R."/>
            <person name="De Haan G."/>
            <person name="DeGray S."/>
            <person name="DeMaso C."/>
            <person name="Dhargay N."/>
            <person name="Dooley K."/>
            <person name="Dooley E."/>
            <person name="Doricent M."/>
            <person name="Dorje P."/>
            <person name="Dorjee K."/>
            <person name="Dupes A."/>
            <person name="Elong R."/>
            <person name="Falk J."/>
            <person name="Farina A."/>
            <person name="Faro S."/>
            <person name="Ferguson D."/>
            <person name="Fisher S."/>
            <person name="Foley C.D."/>
            <person name="Franke A."/>
            <person name="Friedrich D."/>
            <person name="Gadbois L."/>
            <person name="Gearin G."/>
            <person name="Gearin C.R."/>
            <person name="Giannoukos G."/>
            <person name="Goode T."/>
            <person name="Graham J."/>
            <person name="Grandbois E."/>
            <person name="Grewal S."/>
            <person name="Gyaltsen K."/>
            <person name="Hafez N."/>
            <person name="Hagos B."/>
            <person name="Hall J."/>
            <person name="Henson C."/>
            <person name="Hollinger A."/>
            <person name="Honan T."/>
            <person name="Huard M.D."/>
            <person name="Hughes L."/>
            <person name="Hurhula B."/>
            <person name="Husby M.E."/>
            <person name="Kamat A."/>
            <person name="Kanga B."/>
            <person name="Kashin S."/>
            <person name="Khazanovich D."/>
            <person name="Kisner P."/>
            <person name="Lance K."/>
            <person name="Lara M."/>
            <person name="Lee W."/>
            <person name="Lennon N."/>
            <person name="Letendre F."/>
            <person name="LeVine R."/>
            <person name="Lipovsky A."/>
            <person name="Liu X."/>
            <person name="Liu J."/>
            <person name="Liu S."/>
            <person name="Lokyitsang T."/>
            <person name="Lokyitsang Y."/>
            <person name="Lubonja R."/>
            <person name="Lui A."/>
            <person name="MacDonald P."/>
            <person name="Magnisalis V."/>
            <person name="Maru K."/>
            <person name="Matthews C."/>
            <person name="McCusker W."/>
            <person name="McDonough S."/>
            <person name="Mehta T."/>
            <person name="Meldrim J."/>
            <person name="Meneus L."/>
            <person name="Mihai O."/>
            <person name="Mihalev A."/>
            <person name="Mihova T."/>
            <person name="Mittelman R."/>
            <person name="Mlenga V."/>
            <person name="Montmayeur A."/>
            <person name="Mulrain L."/>
            <person name="Navidi A."/>
            <person name="Naylor J."/>
            <person name="Negash T."/>
            <person name="Nguyen T."/>
            <person name="Nguyen N."/>
            <person name="Nicol R."/>
            <person name="Norbu C."/>
            <person name="Norbu N."/>
            <person name="Novod N."/>
            <person name="O'Neill B."/>
            <person name="Osman S."/>
            <person name="Markiewicz E."/>
            <person name="Oyono O.L."/>
            <person name="Patti C."/>
            <person name="Phunkhang P."/>
            <person name="Pierre F."/>
            <person name="Priest M."/>
            <person name="Raghuraman S."/>
            <person name="Rege F."/>
            <person name="Reyes R."/>
            <person name="Rise C."/>
            <person name="Rogov P."/>
            <person name="Ross K."/>
            <person name="Ryan E."/>
            <person name="Settipalli S."/>
            <person name="Shea T."/>
            <person name="Sherpa N."/>
            <person name="Shi L."/>
            <person name="Shih D."/>
            <person name="Sparrow T."/>
            <person name="Spaulding J."/>
            <person name="Stalker J."/>
            <person name="Stange-Thomann N."/>
            <person name="Stavropoulos S."/>
            <person name="Stone C."/>
            <person name="Strader C."/>
            <person name="Tesfaye S."/>
            <person name="Thomson T."/>
            <person name="Thoulutsang Y."/>
            <person name="Thoulutsang D."/>
            <person name="Topham K."/>
            <person name="Topping I."/>
            <person name="Tsamla T."/>
            <person name="Vassiliev H."/>
            <person name="Vo A."/>
            <person name="Wangchuk T."/>
            <person name="Wangdi T."/>
            <person name="Weiand M."/>
            <person name="Wilkinson J."/>
            <person name="Wilson A."/>
            <person name="Yadav S."/>
            <person name="Young G."/>
            <person name="Yu Q."/>
            <person name="Zembek L."/>
            <person name="Zhong D."/>
            <person name="Zimmer A."/>
            <person name="Zwirko Z."/>
            <person name="Jaffe D.B."/>
            <person name="Alvarez P."/>
            <person name="Brockman W."/>
            <person name="Butler J."/>
            <person name="Chin C."/>
            <person name="Gnerre S."/>
            <person name="Grabherr M."/>
            <person name="Kleber M."/>
            <person name="Mauceli E."/>
            <person name="MacCallum I."/>
        </authorList>
    </citation>
    <scope>NUCLEOTIDE SEQUENCE [LARGE SCALE GENOMIC DNA]</scope>
    <source>
        <strain evidence="5">Tucson 15010-1051.87</strain>
    </source>
</reference>
<dbReference type="FunCoup" id="A0A0Q9W987">
    <property type="interactions" value="86"/>
</dbReference>
<dbReference type="PIRSF" id="PIRSF036893">
    <property type="entry name" value="Lipocalin_ApoD"/>
    <property type="match status" value="1"/>
</dbReference>
<dbReference type="KEGG" id="dvi:26530990"/>
<dbReference type="PANTHER" id="PTHR10612">
    <property type="entry name" value="APOLIPOPROTEIN D"/>
    <property type="match status" value="1"/>
</dbReference>
<dbReference type="OrthoDB" id="565904at2759"/>
<evidence type="ECO:0000313" key="5">
    <source>
        <dbReference type="Proteomes" id="UP000008792"/>
    </source>
</evidence>
<gene>
    <name evidence="4" type="primary">Dvir\GJ26220</name>
    <name evidence="4" type="ORF">Dvir_GJ26220</name>
</gene>
<dbReference type="GO" id="GO:0005737">
    <property type="term" value="C:cytoplasm"/>
    <property type="evidence" value="ECO:0007669"/>
    <property type="project" value="TreeGrafter"/>
</dbReference>
<dbReference type="SUPFAM" id="SSF50814">
    <property type="entry name" value="Lipocalins"/>
    <property type="match status" value="1"/>
</dbReference>
<feature type="chain" id="PRO_5013434510" description="Lipocalin/cytosolic fatty-acid binding domain-containing protein" evidence="2">
    <location>
        <begin position="23"/>
        <end position="195"/>
    </location>
</feature>
<protein>
    <recommendedName>
        <fullName evidence="3">Lipocalin/cytosolic fatty-acid binding domain-containing protein</fullName>
    </recommendedName>
</protein>
<evidence type="ECO:0000256" key="2">
    <source>
        <dbReference type="PIRNR" id="PIRNR036893"/>
    </source>
</evidence>
<proteinExistence type="inferred from homology"/>
<dbReference type="InParanoid" id="A0A0Q9W987"/>
<dbReference type="PANTHER" id="PTHR10612:SF34">
    <property type="entry name" value="APOLIPOPROTEIN D"/>
    <property type="match status" value="1"/>
</dbReference>
<dbReference type="EMBL" id="CH940649">
    <property type="protein sequence ID" value="KRF81325.1"/>
    <property type="molecule type" value="Genomic_DNA"/>
</dbReference>
<dbReference type="InterPro" id="IPR012674">
    <property type="entry name" value="Calycin"/>
</dbReference>
<feature type="signal peptide" evidence="2">
    <location>
        <begin position="1"/>
        <end position="22"/>
    </location>
</feature>
<evidence type="ECO:0000256" key="1">
    <source>
        <dbReference type="ARBA" id="ARBA00006889"/>
    </source>
</evidence>